<dbReference type="PANTHER" id="PTHR42734">
    <property type="entry name" value="METAL TRANSPORT SYSTEM ATP-BINDING PROTEIN TM_0124-RELATED"/>
    <property type="match status" value="1"/>
</dbReference>
<dbReference type="SUPFAM" id="SSF52540">
    <property type="entry name" value="P-loop containing nucleoside triphosphate hydrolases"/>
    <property type="match status" value="1"/>
</dbReference>
<feature type="domain" description="ABC transporter" evidence="5">
    <location>
        <begin position="7"/>
        <end position="230"/>
    </location>
</feature>
<evidence type="ECO:0000256" key="4">
    <source>
        <dbReference type="ARBA" id="ARBA00022840"/>
    </source>
</evidence>
<dbReference type="Gene3D" id="3.40.50.300">
    <property type="entry name" value="P-loop containing nucleotide triphosphate hydrolases"/>
    <property type="match status" value="1"/>
</dbReference>
<comment type="similarity">
    <text evidence="1">Belongs to the ABC transporter superfamily.</text>
</comment>
<keyword evidence="7" id="KW-1185">Reference proteome</keyword>
<dbReference type="GO" id="GO:0016887">
    <property type="term" value="F:ATP hydrolysis activity"/>
    <property type="evidence" value="ECO:0007669"/>
    <property type="project" value="InterPro"/>
</dbReference>
<evidence type="ECO:0000259" key="5">
    <source>
        <dbReference type="PROSITE" id="PS50893"/>
    </source>
</evidence>
<evidence type="ECO:0000313" key="6">
    <source>
        <dbReference type="EMBL" id="MBK0421424.1"/>
    </source>
</evidence>
<evidence type="ECO:0000256" key="2">
    <source>
        <dbReference type="ARBA" id="ARBA00022448"/>
    </source>
</evidence>
<dbReference type="PROSITE" id="PS50893">
    <property type="entry name" value="ABC_TRANSPORTER_2"/>
    <property type="match status" value="1"/>
</dbReference>
<dbReference type="Proteomes" id="UP000618733">
    <property type="component" value="Unassembled WGS sequence"/>
</dbReference>
<keyword evidence="2" id="KW-0813">Transport</keyword>
<accession>A0A934QB31</accession>
<dbReference type="GO" id="GO:0005524">
    <property type="term" value="F:ATP binding"/>
    <property type="evidence" value="ECO:0007669"/>
    <property type="project" value="UniProtKB-KW"/>
</dbReference>
<dbReference type="AlphaFoldDB" id="A0A934QB31"/>
<dbReference type="EMBL" id="JAEHOI010000004">
    <property type="protein sequence ID" value="MBK0421424.1"/>
    <property type="molecule type" value="Genomic_DNA"/>
</dbReference>
<keyword evidence="4 6" id="KW-0067">ATP-binding</keyword>
<dbReference type="InterPro" id="IPR003439">
    <property type="entry name" value="ABC_transporter-like_ATP-bd"/>
</dbReference>
<evidence type="ECO:0000256" key="3">
    <source>
        <dbReference type="ARBA" id="ARBA00022741"/>
    </source>
</evidence>
<dbReference type="InterPro" id="IPR050153">
    <property type="entry name" value="Metal_Ion_Import_ABC"/>
</dbReference>
<dbReference type="Pfam" id="PF00005">
    <property type="entry name" value="ABC_tran"/>
    <property type="match status" value="1"/>
</dbReference>
<dbReference type="PROSITE" id="PS00211">
    <property type="entry name" value="ABC_TRANSPORTER_1"/>
    <property type="match status" value="1"/>
</dbReference>
<dbReference type="InterPro" id="IPR003593">
    <property type="entry name" value="AAA+_ATPase"/>
</dbReference>
<gene>
    <name evidence="6" type="ORF">JD292_04970</name>
</gene>
<evidence type="ECO:0000313" key="7">
    <source>
        <dbReference type="Proteomes" id="UP000618733"/>
    </source>
</evidence>
<sequence length="268" mass="29195">MNERALLVAEGISHRYGRGKWIFQDLSLELRAGEILAVLGPNARGKTTLVKCAAGLQRPSVGVITRRAHVGYVPQSLAAPSSLPVLDMVLTGRTRFIRPYRSPGRRDRIAAFEALQRIGIEAIAEQEFRALSGGQRQLVLIARALATECGALVLDEPASALDLRNQAVVLRVLRALADNGMAIAMTTHHPEHALRIADSTLLFAGSRDIRHGPTDELLTDESLTELYDLPVATGTILVRGRAQPVVAPDFGMKYGRSRCTTHLERSNP</sequence>
<name>A0A934QB31_9MICO</name>
<dbReference type="RefSeq" id="WP_200131638.1">
    <property type="nucleotide sequence ID" value="NZ_JAEHOI010000004.1"/>
</dbReference>
<dbReference type="InterPro" id="IPR027417">
    <property type="entry name" value="P-loop_NTPase"/>
</dbReference>
<dbReference type="PANTHER" id="PTHR42734:SF6">
    <property type="entry name" value="MOLYBDATE IMPORT ATP-BINDING PROTEIN MOLC"/>
    <property type="match status" value="1"/>
</dbReference>
<protein>
    <submittedName>
        <fullName evidence="6">ABC transporter ATP-binding protein</fullName>
    </submittedName>
</protein>
<reference evidence="6" key="1">
    <citation type="submission" date="2020-12" db="EMBL/GenBank/DDBJ databases">
        <title>Leucobacter sp. CAS2, isolated from Chromium sludge.</title>
        <authorList>
            <person name="Xu Z."/>
        </authorList>
    </citation>
    <scope>NUCLEOTIDE SEQUENCE</scope>
    <source>
        <strain evidence="6">CSA2</strain>
    </source>
</reference>
<evidence type="ECO:0000256" key="1">
    <source>
        <dbReference type="ARBA" id="ARBA00005417"/>
    </source>
</evidence>
<organism evidence="6 7">
    <name type="scientific">Leucobacter edaphi</name>
    <dbReference type="NCBI Taxonomy" id="2796472"/>
    <lineage>
        <taxon>Bacteria</taxon>
        <taxon>Bacillati</taxon>
        <taxon>Actinomycetota</taxon>
        <taxon>Actinomycetes</taxon>
        <taxon>Micrococcales</taxon>
        <taxon>Microbacteriaceae</taxon>
        <taxon>Leucobacter</taxon>
    </lineage>
</organism>
<proteinExistence type="inferred from homology"/>
<dbReference type="InterPro" id="IPR017871">
    <property type="entry name" value="ABC_transporter-like_CS"/>
</dbReference>
<comment type="caution">
    <text evidence="6">The sequence shown here is derived from an EMBL/GenBank/DDBJ whole genome shotgun (WGS) entry which is preliminary data.</text>
</comment>
<dbReference type="SMART" id="SM00382">
    <property type="entry name" value="AAA"/>
    <property type="match status" value="1"/>
</dbReference>
<keyword evidence="3" id="KW-0547">Nucleotide-binding</keyword>